<keyword evidence="1" id="KW-1133">Transmembrane helix</keyword>
<protein>
    <recommendedName>
        <fullName evidence="4">TM2 domain-containing protein</fullName>
    </recommendedName>
</protein>
<organism evidence="2 3">
    <name type="scientific">Lacimonas salitolerans</name>
    <dbReference type="NCBI Taxonomy" id="1323750"/>
    <lineage>
        <taxon>Bacteria</taxon>
        <taxon>Pseudomonadati</taxon>
        <taxon>Pseudomonadota</taxon>
        <taxon>Alphaproteobacteria</taxon>
        <taxon>Rhodobacterales</taxon>
        <taxon>Paracoccaceae</taxon>
        <taxon>Lacimonas</taxon>
    </lineage>
</organism>
<gene>
    <name evidence="2" type="ORF">ACFTOW_02335</name>
</gene>
<keyword evidence="1" id="KW-0472">Membrane</keyword>
<proteinExistence type="predicted"/>
<keyword evidence="1" id="KW-0812">Transmembrane</keyword>
<accession>A0ABW4ECA8</accession>
<keyword evidence="3" id="KW-1185">Reference proteome</keyword>
<reference evidence="3" key="1">
    <citation type="journal article" date="2019" name="Int. J. Syst. Evol. Microbiol.">
        <title>The Global Catalogue of Microorganisms (GCM) 10K type strain sequencing project: providing services to taxonomists for standard genome sequencing and annotation.</title>
        <authorList>
            <consortium name="The Broad Institute Genomics Platform"/>
            <consortium name="The Broad Institute Genome Sequencing Center for Infectious Disease"/>
            <person name="Wu L."/>
            <person name="Ma J."/>
        </authorList>
    </citation>
    <scope>NUCLEOTIDE SEQUENCE [LARGE SCALE GENOMIC DNA]</scope>
    <source>
        <strain evidence="3">CGMCC 1.12477</strain>
    </source>
</reference>
<feature type="transmembrane region" description="Helical" evidence="1">
    <location>
        <begin position="12"/>
        <end position="28"/>
    </location>
</feature>
<dbReference type="EMBL" id="JBHUDD010000027">
    <property type="protein sequence ID" value="MFD1508241.1"/>
    <property type="molecule type" value="Genomic_DNA"/>
</dbReference>
<dbReference type="RefSeq" id="WP_379912670.1">
    <property type="nucleotide sequence ID" value="NZ_JBHUDD010000027.1"/>
</dbReference>
<evidence type="ECO:0000313" key="3">
    <source>
        <dbReference type="Proteomes" id="UP001597186"/>
    </source>
</evidence>
<evidence type="ECO:0000256" key="1">
    <source>
        <dbReference type="SAM" id="Phobius"/>
    </source>
</evidence>
<sequence length="64" mass="6786">MANLNVNRYGELGILALVVFGGANIFSTGKIMGLAGWVFLLASTIGIILMIDFGKVISRLRSDG</sequence>
<comment type="caution">
    <text evidence="2">The sequence shown here is derived from an EMBL/GenBank/DDBJ whole genome shotgun (WGS) entry which is preliminary data.</text>
</comment>
<feature type="transmembrane region" description="Helical" evidence="1">
    <location>
        <begin position="34"/>
        <end position="53"/>
    </location>
</feature>
<evidence type="ECO:0000313" key="2">
    <source>
        <dbReference type="EMBL" id="MFD1508241.1"/>
    </source>
</evidence>
<name>A0ABW4ECA8_9RHOB</name>
<dbReference type="Proteomes" id="UP001597186">
    <property type="component" value="Unassembled WGS sequence"/>
</dbReference>
<evidence type="ECO:0008006" key="4">
    <source>
        <dbReference type="Google" id="ProtNLM"/>
    </source>
</evidence>